<evidence type="ECO:0000313" key="4">
    <source>
        <dbReference type="Proteomes" id="UP000007259"/>
    </source>
</evidence>
<dbReference type="RefSeq" id="XP_003878729.1">
    <property type="nucleotide sequence ID" value="XM_003878680.1"/>
</dbReference>
<evidence type="ECO:0000256" key="2">
    <source>
        <dbReference type="SAM" id="MobiDB-lite"/>
    </source>
</evidence>
<feature type="coiled-coil region" evidence="1">
    <location>
        <begin position="1014"/>
        <end position="1041"/>
    </location>
</feature>
<reference evidence="3 4" key="1">
    <citation type="journal article" date="2011" name="Genome Res.">
        <title>Chromosome and gene copy number variation allow major structural change between species and strains of Leishmania.</title>
        <authorList>
            <person name="Rogers M.B."/>
            <person name="Hilley J.D."/>
            <person name="Dickens N.J."/>
            <person name="Wilkes J."/>
            <person name="Bates P.A."/>
            <person name="Depledge D.P."/>
            <person name="Harris D."/>
            <person name="Her Y."/>
            <person name="Herzyk P."/>
            <person name="Imamura H."/>
            <person name="Otto T.D."/>
            <person name="Sanders M."/>
            <person name="Seeger K."/>
            <person name="Dujardin J.C."/>
            <person name="Berriman M."/>
            <person name="Smith D.F."/>
            <person name="Hertz-Fowler C."/>
            <person name="Mottram J.C."/>
        </authorList>
    </citation>
    <scope>NUCLEOTIDE SEQUENCE [LARGE SCALE GENOMIC DNA]</scope>
    <source>
        <strain evidence="3 4">MHOM/GT/2001/U1103</strain>
    </source>
</reference>
<dbReference type="OMA" id="KTVNCIY"/>
<dbReference type="GeneID" id="13452336"/>
<dbReference type="KEGG" id="lmi:LMXM_33_1380"/>
<dbReference type="OrthoDB" id="273708at2759"/>
<dbReference type="Proteomes" id="UP000007259">
    <property type="component" value="Chromosome 33"/>
</dbReference>
<dbReference type="VEuPathDB" id="TriTrypDB:LmxM.33.1380"/>
<feature type="region of interest" description="Disordered" evidence="2">
    <location>
        <begin position="86"/>
        <end position="126"/>
    </location>
</feature>
<organism evidence="3 4">
    <name type="scientific">Leishmania mexicana (strain MHOM/GT/2001/U1103)</name>
    <dbReference type="NCBI Taxonomy" id="929439"/>
    <lineage>
        <taxon>Eukaryota</taxon>
        <taxon>Discoba</taxon>
        <taxon>Euglenozoa</taxon>
        <taxon>Kinetoplastea</taxon>
        <taxon>Metakinetoplastina</taxon>
        <taxon>Trypanosomatida</taxon>
        <taxon>Trypanosomatidae</taxon>
        <taxon>Leishmaniinae</taxon>
        <taxon>Leishmania</taxon>
    </lineage>
</organism>
<name>E9B4W2_LEIMU</name>
<proteinExistence type="predicted"/>
<dbReference type="EMBL" id="FR799586">
    <property type="protein sequence ID" value="CBZ30281.1"/>
    <property type="molecule type" value="Genomic_DNA"/>
</dbReference>
<dbReference type="PhylomeDB" id="E9B4W2"/>
<evidence type="ECO:0000256" key="1">
    <source>
        <dbReference type="SAM" id="Coils"/>
    </source>
</evidence>
<keyword evidence="1" id="KW-0175">Coiled coil</keyword>
<protein>
    <submittedName>
        <fullName evidence="3">Uncharacterized protein</fullName>
    </submittedName>
</protein>
<gene>
    <name evidence="3" type="ORF">LMXM_33_1380</name>
</gene>
<feature type="region of interest" description="Disordered" evidence="2">
    <location>
        <begin position="1"/>
        <end position="21"/>
    </location>
</feature>
<keyword evidence="4" id="KW-1185">Reference proteome</keyword>
<evidence type="ECO:0000313" key="3">
    <source>
        <dbReference type="EMBL" id="CBZ30281.1"/>
    </source>
</evidence>
<feature type="region of interest" description="Disordered" evidence="2">
    <location>
        <begin position="1191"/>
        <end position="1217"/>
    </location>
</feature>
<sequence>MEPETCEAAAAGSESPPQAHTIRDPIDLRQQLANPSSNNDSYRHSLRAEEQNRGVLSSLPSSANASASTYGPGQVDFGVSKAHTAAFQQPQGRAEHTLKGSSNHANSKVPPQRMQGSTPLTPPPATPTVKTVNCIYTPLRLDSQLLASPWSGYGWPAVQAPSPTRAGGASAAVPLASYWSTNLSPMPYPPGSPTAHNSGCRIISPSIQSLRLMPPHQQHGNDGASPAQLSFSNLGHENSFLAASSSFASPANLGVVHSTILDAPLQVSLMPPPCRGDRSLCSFGNSIMQSAPFTHTLWTSTSRGRSIYHDAMMELSHHKSEVDNPLAAVVGGASYGHDTNPIRGSGITTSFGDVAAASGPSNAHLCNFAVSASSEDVSVSNTEILVGMGNVDWRRVERPSPGNSSLVDQLTVQLGIQRTGSLGSHTNTLDNDGEDIDFGEEGEEGMEKARQSFNRTPEALASTGRGTQAAVAVATAADLGEATSQTFGEAHVPAPLEHTARHEGAKGKEGGLSFPVSTLAYSDDSSTMAAAASVTALSRGRAGEIATPLVNLPLRPSIGPTSPASACAVATAGHAIHDLHLFTPSPVDQGVHVFGATRGSATRNSPSEQSTSTLSLLPAVGVWQASPAITSVWQASNFTPTTAPNTAHTLRDLLEMLRLLQSDIDNVGNQLSVCEQMVRRWIRSTLSMLLLLTTELTHSVALAVMEASAGAADQAATYTRLQVDITAAVASCDDPLRATMDALKREQENLEPVLLTTMLARGAIASLLQFLERPYVTARTQSGTTTATTRMPNGMCAPSKQCGGRGAYGPAAPAVTPLTPERIEDLMDSKILREELNTNWPQFTSTYNRQALRYLCLRVLNVALSRDGYSAGDVATEQQGCRTTTGADAPATSSTALETAVSAWVEEQVLQWTAQHPAITLQNRHTTSTNSTLDDADGAAVREGLCRELPSFEHIAEVFSVFRDSEGWRWWYNLLADAMSCNLHVRVNRRIYDYFEKQLMDSPAAPDVAVRTALSCHEVTVEEVEAELEKVESRLSAMEESGKTQRVNILQHILRRIFVLSLVSSVQRTLGKDTPVLESQLATYVQLQRKSLEDVEAQLSAHHTECTAHAKHIRTFVSLFPDTASAAQAPSQSKPWALGKSAAISGVRTHANQPQHGLFSRPSPYLQADDTLLQWNCPNVASLAVLLTRPRPGSDAMERSEGLPAATAADANMEGSEEDRTRSAAALARDVATRSVATVQSLCALLQSGVDVAGSHPAYCASPAKMAAPSTRALRRLQASLSEANHCIQVAITSLRIVD</sequence>
<accession>E9B4W2</accession>